<feature type="domain" description="NACHT LRR and PYD" evidence="8">
    <location>
        <begin position="263"/>
        <end position="392"/>
    </location>
</feature>
<evidence type="ECO:0000256" key="6">
    <source>
        <dbReference type="ARBA" id="ARBA00022840"/>
    </source>
</evidence>
<keyword evidence="2" id="KW-0963">Cytoplasm</keyword>
<dbReference type="InterPro" id="IPR001611">
    <property type="entry name" value="Leu-rich_rpt"/>
</dbReference>
<reference evidence="10" key="4">
    <citation type="submission" date="2025-08" db="UniProtKB">
        <authorList>
            <consortium name="Ensembl"/>
        </authorList>
    </citation>
    <scope>IDENTIFICATION</scope>
</reference>
<dbReference type="Pfam" id="PF05729">
    <property type="entry name" value="NACHT"/>
    <property type="match status" value="1"/>
</dbReference>
<dbReference type="FunFam" id="3.80.10.10:FF:000100">
    <property type="entry name" value="Si:dkey-11n14.1"/>
    <property type="match status" value="1"/>
</dbReference>
<dbReference type="InterPro" id="IPR041075">
    <property type="entry name" value="NOD1/2_WH"/>
</dbReference>
<feature type="domain" description="NACHT" evidence="7">
    <location>
        <begin position="7"/>
        <end position="122"/>
    </location>
</feature>
<reference evidence="10" key="5">
    <citation type="submission" date="2025-09" db="UniProtKB">
        <authorList>
            <consortium name="Ensembl"/>
        </authorList>
    </citation>
    <scope>IDENTIFICATION</scope>
</reference>
<dbReference type="GO" id="GO:0005737">
    <property type="term" value="C:cytoplasm"/>
    <property type="evidence" value="ECO:0007669"/>
    <property type="project" value="UniProtKB-SubCell"/>
</dbReference>
<dbReference type="InterPro" id="IPR027417">
    <property type="entry name" value="P-loop_NTPase"/>
</dbReference>
<dbReference type="Pfam" id="PF13516">
    <property type="entry name" value="LRR_6"/>
    <property type="match status" value="5"/>
</dbReference>
<dbReference type="Ensembl" id="ENSEEET00000037607.2">
    <property type="protein sequence ID" value="ENSEEEP00000037172.2"/>
    <property type="gene ID" value="ENSEEEG00000017663.2"/>
</dbReference>
<dbReference type="GeneTree" id="ENSGT01150000286927"/>
<feature type="domain" description="NOD1/2 winged helix" evidence="9">
    <location>
        <begin position="200"/>
        <end position="261"/>
    </location>
</feature>
<evidence type="ECO:0000313" key="10">
    <source>
        <dbReference type="Ensembl" id="ENSEEEP00000037172.2"/>
    </source>
</evidence>
<dbReference type="Pfam" id="PF17779">
    <property type="entry name" value="WHD_NOD2"/>
    <property type="match status" value="1"/>
</dbReference>
<accession>A0A4W4GL62</accession>
<sequence>MRDQKYSLNDLLQRFFMKEIDESSLRAKHHSLIFIFDGLDECRLNLDFQNNKNLWDATKATSVDILLTNLIKGNLLPSAHIWMTSRPAAANQIPPECVSRITEIRGFGNPQKEEYFRKRITDQSLANKTIAHLKSSRSLYIMCHIPVFCWISATVLEGILREAEGAAIPKTLTQMYTHFLIQMCIRKEKYTDTTCVDKEMIFKLGQLAFRQLVRGNLIFYEEDLSDCGIDVKDAVLYSGVCTQIFREESELSCGKGKVFCFVHLSIQEHLAALYVYISFIEGDRAVLNQWIPKNPVVMSPCSSICDLHKSAVDKTLQSRNGELDLFLRFLLGLSQESNQSLLQILLPEISVCDSWSMKETIEYIKIRIRMNPPPEKYINLFYCLNELNDFSLEEEIQNFQSTGRLSKTKLSSLQWSALVFVLLTSERELSVFDLRKYSLDNANECLRRMLPVVMASRTAELRNCNLSDNSFPAIASALDSKSSNLTELKLSGNTLHGSGIKILSEGFKSSHCKLEILELSDCNIAADDCIMLASALNSNPSFLRELDLSFNLLGDSGIKLLSGALRNPCCKLKKLKLFGCELTMKSCEAMSAALKNNSSLTELDLSKNALQDSGVKLLSYGLKNPRCTIRNLSLKDCRLTDIGCHWLCTALKSNPSHLCELCLDRNTLRNIGVRTISDFLKEPYCKLEKLSLSYCNVSEEGCVALASALTLNPAHLKELWLTGNKPGACGRSQLSALQEHKDYRLEKLQL</sequence>
<dbReference type="SUPFAM" id="SSF52047">
    <property type="entry name" value="RNI-like"/>
    <property type="match status" value="1"/>
</dbReference>
<keyword evidence="6" id="KW-0067">ATP-binding</keyword>
<evidence type="ECO:0000256" key="1">
    <source>
        <dbReference type="ARBA" id="ARBA00004496"/>
    </source>
</evidence>
<dbReference type="SMART" id="SM00368">
    <property type="entry name" value="LRR_RI"/>
    <property type="match status" value="9"/>
</dbReference>
<dbReference type="Gene3D" id="3.80.10.10">
    <property type="entry name" value="Ribonuclease Inhibitor"/>
    <property type="match status" value="2"/>
</dbReference>
<dbReference type="InterPro" id="IPR041267">
    <property type="entry name" value="NLRP_HD2"/>
</dbReference>
<evidence type="ECO:0000256" key="4">
    <source>
        <dbReference type="ARBA" id="ARBA00022737"/>
    </source>
</evidence>
<evidence type="ECO:0000256" key="2">
    <source>
        <dbReference type="ARBA" id="ARBA00022490"/>
    </source>
</evidence>
<dbReference type="Gene3D" id="3.40.50.300">
    <property type="entry name" value="P-loop containing nucleotide triphosphate hydrolases"/>
    <property type="match status" value="1"/>
</dbReference>
<dbReference type="InterPro" id="IPR007111">
    <property type="entry name" value="NACHT_NTPase"/>
</dbReference>
<keyword evidence="11" id="KW-1185">Reference proteome</keyword>
<dbReference type="Proteomes" id="UP000314983">
    <property type="component" value="Chromosome 15"/>
</dbReference>
<reference evidence="11" key="1">
    <citation type="journal article" date="2014" name="Science">
        <title>Nonhuman genetics. Genomic basis for the convergent evolution of electric organs.</title>
        <authorList>
            <person name="Gallant J.R."/>
            <person name="Traeger L.L."/>
            <person name="Volkening J.D."/>
            <person name="Moffett H."/>
            <person name="Chen P.H."/>
            <person name="Novina C.D."/>
            <person name="Phillips G.N.Jr."/>
            <person name="Anand R."/>
            <person name="Wells G.B."/>
            <person name="Pinch M."/>
            <person name="Guth R."/>
            <person name="Unguez G.A."/>
            <person name="Albert J.S."/>
            <person name="Zakon H.H."/>
            <person name="Samanta M.P."/>
            <person name="Sussman M.R."/>
        </authorList>
    </citation>
    <scope>NUCLEOTIDE SEQUENCE [LARGE SCALE GENOMIC DNA]</scope>
</reference>
<protein>
    <recommendedName>
        <fullName evidence="12">NACHT domain-containing protein</fullName>
    </recommendedName>
</protein>
<evidence type="ECO:0000259" key="9">
    <source>
        <dbReference type="Pfam" id="PF17779"/>
    </source>
</evidence>
<proteinExistence type="predicted"/>
<evidence type="ECO:0008006" key="12">
    <source>
        <dbReference type="Google" id="ProtNLM"/>
    </source>
</evidence>
<name>A0A4W4GL62_ELEEL</name>
<keyword evidence="5" id="KW-0547">Nucleotide-binding</keyword>
<reference evidence="11" key="2">
    <citation type="journal article" date="2017" name="Sci. Adv.">
        <title>A tail of two voltages: Proteomic comparison of the three electric organs of the electric eel.</title>
        <authorList>
            <person name="Traeger L.L."/>
            <person name="Sabat G."/>
            <person name="Barrett-Wilt G.A."/>
            <person name="Wells G.B."/>
            <person name="Sussman M.R."/>
        </authorList>
    </citation>
    <scope>NUCLEOTIDE SEQUENCE [LARGE SCALE GENOMIC DNA]</scope>
</reference>
<dbReference type="GO" id="GO:0005524">
    <property type="term" value="F:ATP binding"/>
    <property type="evidence" value="ECO:0007669"/>
    <property type="project" value="UniProtKB-KW"/>
</dbReference>
<evidence type="ECO:0000259" key="7">
    <source>
        <dbReference type="Pfam" id="PF05729"/>
    </source>
</evidence>
<evidence type="ECO:0000313" key="11">
    <source>
        <dbReference type="Proteomes" id="UP000314983"/>
    </source>
</evidence>
<keyword evidence="3" id="KW-0433">Leucine-rich repeat</keyword>
<organism evidence="10 11">
    <name type="scientific">Electrophorus electricus</name>
    <name type="common">Electric eel</name>
    <name type="synonym">Gymnotus electricus</name>
    <dbReference type="NCBI Taxonomy" id="8005"/>
    <lineage>
        <taxon>Eukaryota</taxon>
        <taxon>Metazoa</taxon>
        <taxon>Chordata</taxon>
        <taxon>Craniata</taxon>
        <taxon>Vertebrata</taxon>
        <taxon>Euteleostomi</taxon>
        <taxon>Actinopterygii</taxon>
        <taxon>Neopterygii</taxon>
        <taxon>Teleostei</taxon>
        <taxon>Ostariophysi</taxon>
        <taxon>Gymnotiformes</taxon>
        <taxon>Gymnotoidei</taxon>
        <taxon>Gymnotidae</taxon>
        <taxon>Electrophorus</taxon>
    </lineage>
</organism>
<evidence type="ECO:0000256" key="3">
    <source>
        <dbReference type="ARBA" id="ARBA00022614"/>
    </source>
</evidence>
<comment type="subcellular location">
    <subcellularLocation>
        <location evidence="1">Cytoplasm</location>
    </subcellularLocation>
</comment>
<dbReference type="InterPro" id="IPR032675">
    <property type="entry name" value="LRR_dom_sf"/>
</dbReference>
<evidence type="ECO:0000259" key="8">
    <source>
        <dbReference type="Pfam" id="PF17776"/>
    </source>
</evidence>
<keyword evidence="4" id="KW-0677">Repeat</keyword>
<dbReference type="PANTHER" id="PTHR24106">
    <property type="entry name" value="NACHT, LRR AND CARD DOMAINS-CONTAINING"/>
    <property type="match status" value="1"/>
</dbReference>
<reference evidence="10" key="3">
    <citation type="submission" date="2020-05" db="EMBL/GenBank/DDBJ databases">
        <title>Electrophorus electricus (electric eel) genome, fEleEle1, primary haplotype.</title>
        <authorList>
            <person name="Myers G."/>
            <person name="Meyer A."/>
            <person name="Fedrigo O."/>
            <person name="Formenti G."/>
            <person name="Rhie A."/>
            <person name="Tracey A."/>
            <person name="Sims Y."/>
            <person name="Jarvis E.D."/>
        </authorList>
    </citation>
    <scope>NUCLEOTIDE SEQUENCE [LARGE SCALE GENOMIC DNA]</scope>
</reference>
<gene>
    <name evidence="10" type="primary">FBXL13</name>
</gene>
<dbReference type="AlphaFoldDB" id="A0A4W4GL62"/>
<evidence type="ECO:0000256" key="5">
    <source>
        <dbReference type="ARBA" id="ARBA00022741"/>
    </source>
</evidence>
<dbReference type="Pfam" id="PF17776">
    <property type="entry name" value="NLRC4_HD2"/>
    <property type="match status" value="1"/>
</dbReference>
<dbReference type="InterPro" id="IPR051261">
    <property type="entry name" value="NLR"/>
</dbReference>